<sequence length="350" mass="38577">MATVNVANGGRLTDNYANAPEEQGIVRQSRAVYTVYRPDIAPKWVSILQNIIACEQKPFGSFLLSIGVTPSLLAYDLAVAAAASAKVIFAASGLAEVEVAFVEMVVKRWYRKPFSSALGLHIAPLNTPYYEGTGALYFRLSSQAKDIALLTCAHVAQRPPELPDNRGMTWPKPRELIVALSYGGYNTAVNSMTAEIAKLTGDIETWSHYLKLIPTANAARRQQLTLQVKMATNRINQLDESHSVVTKFRSTPQLQTVGWFPPLQPPPGVWRRVLGRDQQPAAPRRKRFSNKGDSGFIVLTGEGKILGMLTGGAGPISKFGTDVVWLTPFHYLLEQIKKKYPDAFLYDAKN</sequence>
<dbReference type="AlphaFoldDB" id="A0A9P7GEP3"/>
<gene>
    <name evidence="1" type="ORF">DXG03_005618</name>
</gene>
<dbReference type="EMBL" id="JABCKV010000035">
    <property type="protein sequence ID" value="KAG5645627.1"/>
    <property type="molecule type" value="Genomic_DNA"/>
</dbReference>
<reference evidence="1" key="2">
    <citation type="submission" date="2021-10" db="EMBL/GenBank/DDBJ databases">
        <title>Phylogenomics reveals ancestral predisposition of the termite-cultivated fungus Termitomyces towards a domesticated lifestyle.</title>
        <authorList>
            <person name="Auxier B."/>
            <person name="Grum-Grzhimaylo A."/>
            <person name="Cardenas M.E."/>
            <person name="Lodge J.D."/>
            <person name="Laessoe T."/>
            <person name="Pedersen O."/>
            <person name="Smith M.E."/>
            <person name="Kuyper T.W."/>
            <person name="Franco-Molano E.A."/>
            <person name="Baroni T.J."/>
            <person name="Aanen D.K."/>
        </authorList>
    </citation>
    <scope>NUCLEOTIDE SEQUENCE</scope>
    <source>
        <strain evidence="1">AP01</strain>
        <tissue evidence="1">Mycelium</tissue>
    </source>
</reference>
<accession>A0A9P7GEP3</accession>
<proteinExistence type="predicted"/>
<dbReference type="Proteomes" id="UP000775547">
    <property type="component" value="Unassembled WGS sequence"/>
</dbReference>
<reference evidence="1" key="1">
    <citation type="submission" date="2020-07" db="EMBL/GenBank/DDBJ databases">
        <authorList>
            <person name="Nieuwenhuis M."/>
            <person name="Van De Peppel L.J.J."/>
        </authorList>
    </citation>
    <scope>NUCLEOTIDE SEQUENCE</scope>
    <source>
        <strain evidence="1">AP01</strain>
        <tissue evidence="1">Mycelium</tissue>
    </source>
</reference>
<evidence type="ECO:0000313" key="2">
    <source>
        <dbReference type="Proteomes" id="UP000775547"/>
    </source>
</evidence>
<protein>
    <submittedName>
        <fullName evidence="1">Uncharacterized protein</fullName>
    </submittedName>
</protein>
<name>A0A9P7GEP3_9AGAR</name>
<dbReference type="OrthoDB" id="5424209at2759"/>
<evidence type="ECO:0000313" key="1">
    <source>
        <dbReference type="EMBL" id="KAG5645627.1"/>
    </source>
</evidence>
<organism evidence="1 2">
    <name type="scientific">Asterophora parasitica</name>
    <dbReference type="NCBI Taxonomy" id="117018"/>
    <lineage>
        <taxon>Eukaryota</taxon>
        <taxon>Fungi</taxon>
        <taxon>Dikarya</taxon>
        <taxon>Basidiomycota</taxon>
        <taxon>Agaricomycotina</taxon>
        <taxon>Agaricomycetes</taxon>
        <taxon>Agaricomycetidae</taxon>
        <taxon>Agaricales</taxon>
        <taxon>Tricholomatineae</taxon>
        <taxon>Lyophyllaceae</taxon>
        <taxon>Asterophora</taxon>
    </lineage>
</organism>
<keyword evidence="2" id="KW-1185">Reference proteome</keyword>
<comment type="caution">
    <text evidence="1">The sequence shown here is derived from an EMBL/GenBank/DDBJ whole genome shotgun (WGS) entry which is preliminary data.</text>
</comment>